<dbReference type="RefSeq" id="WP_369017308.1">
    <property type="nucleotide sequence ID" value="NZ_CP121689.1"/>
</dbReference>
<feature type="binding site" evidence="6">
    <location>
        <begin position="35"/>
        <end position="37"/>
    </location>
    <ligand>
        <name>S-adenosyl-L-methionine</name>
        <dbReference type="ChEBI" id="CHEBI:59789"/>
    </ligand>
</feature>
<dbReference type="HAMAP" id="MF_01007">
    <property type="entry name" value="16SrRNA_methyltr_H"/>
    <property type="match status" value="1"/>
</dbReference>
<evidence type="ECO:0000256" key="4">
    <source>
        <dbReference type="ARBA" id="ARBA00022679"/>
    </source>
</evidence>
<keyword evidence="9" id="KW-1185">Reference proteome</keyword>
<dbReference type="CDD" id="cd02440">
    <property type="entry name" value="AdoMet_MTases"/>
    <property type="match status" value="1"/>
</dbReference>
<keyword evidence="4 6" id="KW-0808">Transferase</keyword>
<comment type="similarity">
    <text evidence="1 6">Belongs to the methyltransferase superfamily. RsmH family.</text>
</comment>
<feature type="binding site" evidence="6">
    <location>
        <position position="110"/>
    </location>
    <ligand>
        <name>S-adenosyl-L-methionine</name>
        <dbReference type="ChEBI" id="CHEBI:59789"/>
    </ligand>
</feature>
<evidence type="ECO:0000256" key="3">
    <source>
        <dbReference type="ARBA" id="ARBA00022603"/>
    </source>
</evidence>
<protein>
    <recommendedName>
        <fullName evidence="6">Ribosomal RNA small subunit methyltransferase H</fullName>
        <ecNumber evidence="6">2.1.1.199</ecNumber>
    </recommendedName>
    <alternativeName>
        <fullName evidence="6">16S rRNA m(4)C1402 methyltransferase</fullName>
    </alternativeName>
    <alternativeName>
        <fullName evidence="6">rRNA (cytosine-N(4)-)-methyltransferase RsmH</fullName>
    </alternativeName>
</protein>
<feature type="region of interest" description="Disordered" evidence="7">
    <location>
        <begin position="273"/>
        <end position="294"/>
    </location>
</feature>
<evidence type="ECO:0000256" key="5">
    <source>
        <dbReference type="ARBA" id="ARBA00022691"/>
    </source>
</evidence>
<dbReference type="EC" id="2.1.1.199" evidence="6"/>
<dbReference type="SUPFAM" id="SSF53335">
    <property type="entry name" value="S-adenosyl-L-methionine-dependent methyltransferases"/>
    <property type="match status" value="1"/>
</dbReference>
<reference evidence="8 9" key="1">
    <citation type="submission" date="2023-03" db="EMBL/GenBank/DDBJ databases">
        <title>Novel Species.</title>
        <authorList>
            <person name="Ma S."/>
        </authorList>
    </citation>
    <scope>NUCLEOTIDE SEQUENCE [LARGE SCALE GENOMIC DNA]</scope>
    <source>
        <strain evidence="8 9">B11</strain>
    </source>
</reference>
<dbReference type="Pfam" id="PF01795">
    <property type="entry name" value="Methyltransf_5"/>
    <property type="match status" value="1"/>
</dbReference>
<dbReference type="PANTHER" id="PTHR11265">
    <property type="entry name" value="S-ADENOSYL-METHYLTRANSFERASE MRAW"/>
    <property type="match status" value="1"/>
</dbReference>
<dbReference type="PIRSF" id="PIRSF004486">
    <property type="entry name" value="MraW"/>
    <property type="match status" value="1"/>
</dbReference>
<comment type="subcellular location">
    <subcellularLocation>
        <location evidence="6">Cytoplasm</location>
    </subcellularLocation>
</comment>
<feature type="binding site" evidence="6">
    <location>
        <position position="103"/>
    </location>
    <ligand>
        <name>S-adenosyl-L-methionine</name>
        <dbReference type="ChEBI" id="CHEBI:59789"/>
    </ligand>
</feature>
<dbReference type="Gene3D" id="3.40.50.150">
    <property type="entry name" value="Vaccinia Virus protein VP39"/>
    <property type="match status" value="1"/>
</dbReference>
<keyword evidence="3 6" id="KW-0489">Methyltransferase</keyword>
<dbReference type="SUPFAM" id="SSF81799">
    <property type="entry name" value="Putative methyltransferase TM0872, insert domain"/>
    <property type="match status" value="1"/>
</dbReference>
<proteinExistence type="inferred from homology"/>
<gene>
    <name evidence="6 8" type="primary">rsmH</name>
    <name evidence="8" type="ORF">QBE54_06045</name>
</gene>
<evidence type="ECO:0000256" key="7">
    <source>
        <dbReference type="SAM" id="MobiDB-lite"/>
    </source>
</evidence>
<dbReference type="NCBIfam" id="TIGR00006">
    <property type="entry name" value="16S rRNA (cytosine(1402)-N(4))-methyltransferase RsmH"/>
    <property type="match status" value="1"/>
</dbReference>
<keyword evidence="6" id="KW-0963">Cytoplasm</keyword>
<dbReference type="Gene3D" id="1.10.150.170">
    <property type="entry name" value="Putative methyltransferase TM0872, insert domain"/>
    <property type="match status" value="1"/>
</dbReference>
<dbReference type="GO" id="GO:0032259">
    <property type="term" value="P:methylation"/>
    <property type="evidence" value="ECO:0007669"/>
    <property type="project" value="UniProtKB-KW"/>
</dbReference>
<dbReference type="Proteomes" id="UP001461341">
    <property type="component" value="Chromosome"/>
</dbReference>
<evidence type="ECO:0000256" key="2">
    <source>
        <dbReference type="ARBA" id="ARBA00022552"/>
    </source>
</evidence>
<evidence type="ECO:0000313" key="9">
    <source>
        <dbReference type="Proteomes" id="UP001461341"/>
    </source>
</evidence>
<evidence type="ECO:0000256" key="1">
    <source>
        <dbReference type="ARBA" id="ARBA00010396"/>
    </source>
</evidence>
<organism evidence="8 9">
    <name type="scientific">Thermatribacter velox</name>
    <dbReference type="NCBI Taxonomy" id="3039681"/>
    <lineage>
        <taxon>Bacteria</taxon>
        <taxon>Pseudomonadati</taxon>
        <taxon>Atribacterota</taxon>
        <taxon>Atribacteria</taxon>
        <taxon>Atribacterales</taxon>
        <taxon>Thermatribacteraceae</taxon>
        <taxon>Thermatribacter</taxon>
    </lineage>
</organism>
<feature type="binding site" evidence="6">
    <location>
        <position position="55"/>
    </location>
    <ligand>
        <name>S-adenosyl-L-methionine</name>
        <dbReference type="ChEBI" id="CHEBI:59789"/>
    </ligand>
</feature>
<dbReference type="EMBL" id="CP121689">
    <property type="protein sequence ID" value="WZL75162.1"/>
    <property type="molecule type" value="Genomic_DNA"/>
</dbReference>
<sequence length="294" mass="33116">MEEIFHKPVMVQEVCSFLPLSEEEGIFVDATLGGGGHTLEILKRSSPAVRVIGIDQDPEAIEFARKRLAPFTERVTLVKGNFSQVDQILKSLGITDISGILFDLGVSLHQLKTPERGFSFQLNGPLDMRMNTSSPGETAYQLLNEAPEKELQHIISVFGEERFARRIARAIVRRRQKRPIQTTVELAELISKTYPPGRHRIHPATRTFMALRIFINREIENLEQALQKSVPFLKKGGTIVVIAYHSIEDRVVKNFFKSSTELAVLTKKPLLPGPEERRGNPCSRSARLRAAQKI</sequence>
<dbReference type="PANTHER" id="PTHR11265:SF0">
    <property type="entry name" value="12S RRNA N4-METHYLCYTIDINE METHYLTRANSFERASE"/>
    <property type="match status" value="1"/>
</dbReference>
<dbReference type="GO" id="GO:0008168">
    <property type="term" value="F:methyltransferase activity"/>
    <property type="evidence" value="ECO:0007669"/>
    <property type="project" value="UniProtKB-KW"/>
</dbReference>
<evidence type="ECO:0000256" key="6">
    <source>
        <dbReference type="HAMAP-Rule" id="MF_01007"/>
    </source>
</evidence>
<dbReference type="InterPro" id="IPR029063">
    <property type="entry name" value="SAM-dependent_MTases_sf"/>
</dbReference>
<feature type="binding site" evidence="6">
    <location>
        <position position="82"/>
    </location>
    <ligand>
        <name>S-adenosyl-L-methionine</name>
        <dbReference type="ChEBI" id="CHEBI:59789"/>
    </ligand>
</feature>
<accession>A0ABZ2Y811</accession>
<name>A0ABZ2Y811_9BACT</name>
<comment type="catalytic activity">
    <reaction evidence="6">
        <text>cytidine(1402) in 16S rRNA + S-adenosyl-L-methionine = N(4)-methylcytidine(1402) in 16S rRNA + S-adenosyl-L-homocysteine + H(+)</text>
        <dbReference type="Rhea" id="RHEA:42928"/>
        <dbReference type="Rhea" id="RHEA-COMP:10286"/>
        <dbReference type="Rhea" id="RHEA-COMP:10287"/>
        <dbReference type="ChEBI" id="CHEBI:15378"/>
        <dbReference type="ChEBI" id="CHEBI:57856"/>
        <dbReference type="ChEBI" id="CHEBI:59789"/>
        <dbReference type="ChEBI" id="CHEBI:74506"/>
        <dbReference type="ChEBI" id="CHEBI:82748"/>
        <dbReference type="EC" id="2.1.1.199"/>
    </reaction>
</comment>
<keyword evidence="5 6" id="KW-0949">S-adenosyl-L-methionine</keyword>
<comment type="function">
    <text evidence="6">Specifically methylates the N4 position of cytidine in position 1402 (C1402) of 16S rRNA.</text>
</comment>
<dbReference type="InterPro" id="IPR002903">
    <property type="entry name" value="RsmH"/>
</dbReference>
<keyword evidence="2 6" id="KW-0698">rRNA processing</keyword>
<evidence type="ECO:0000313" key="8">
    <source>
        <dbReference type="EMBL" id="WZL75162.1"/>
    </source>
</evidence>
<dbReference type="InterPro" id="IPR023397">
    <property type="entry name" value="SAM-dep_MeTrfase_MraW_recog"/>
</dbReference>